<comment type="similarity">
    <text evidence="1">Belongs to the SCO1/2 family.</text>
</comment>
<keyword evidence="2" id="KW-0479">Metal-binding</keyword>
<sequence length="240" mass="26861">MLLTFFYGVVAMNSRYKQYLVIGLLLLFKEQAFAGYLPMAESSASTNPTANIYSTAQTGGEGKNSSLYSYKNSQATYDIPSVQLLDKDSKNIDFRKLIDYGGPVMVQFVFATCSTVCPILSACFSSAQPELEKLSGGSYRLVSISIDPEQDTPERLTEYAQRFKAGKNWYFLTGSQGDIAAVLKAFSATYQSNNKMYHQSLTLMRPRKDSNWTRIEGLLGKQDFIMEYKKMTGLSSQVKK</sequence>
<name>V5BQ89_9GAMM</name>
<evidence type="ECO:0000256" key="2">
    <source>
        <dbReference type="PIRSR" id="PIRSR603782-1"/>
    </source>
</evidence>
<dbReference type="Pfam" id="PF02630">
    <property type="entry name" value="SCO1-SenC"/>
    <property type="match status" value="1"/>
</dbReference>
<comment type="caution">
    <text evidence="4">The sequence shown here is derived from an EMBL/GenBank/DDBJ whole genome shotgun (WGS) entry which is preliminary data.</text>
</comment>
<dbReference type="InterPro" id="IPR036249">
    <property type="entry name" value="Thioredoxin-like_sf"/>
</dbReference>
<keyword evidence="3" id="KW-1015">Disulfide bond</keyword>
<dbReference type="AlphaFoldDB" id="V5BQ89"/>
<accession>V5BQ89</accession>
<dbReference type="Proteomes" id="UP000017842">
    <property type="component" value="Unassembled WGS sequence"/>
</dbReference>
<keyword evidence="5" id="KW-1185">Reference proteome</keyword>
<dbReference type="SUPFAM" id="SSF52833">
    <property type="entry name" value="Thioredoxin-like"/>
    <property type="match status" value="1"/>
</dbReference>
<protein>
    <submittedName>
        <fullName evidence="4">Electron transport protein SCO1/SenC</fullName>
    </submittedName>
</protein>
<dbReference type="InterPro" id="IPR003782">
    <property type="entry name" value="SCO1/SenC"/>
</dbReference>
<gene>
    <name evidence="4" type="ORF">MGMO_177c00140</name>
</gene>
<dbReference type="eggNOG" id="COG1999">
    <property type="taxonomic scope" value="Bacteria"/>
</dbReference>
<feature type="disulfide bond" description="Redox-active" evidence="3">
    <location>
        <begin position="113"/>
        <end position="117"/>
    </location>
</feature>
<feature type="binding site" evidence="2">
    <location>
        <position position="117"/>
    </location>
    <ligand>
        <name>Cu cation</name>
        <dbReference type="ChEBI" id="CHEBI:23378"/>
    </ligand>
</feature>
<evidence type="ECO:0000313" key="5">
    <source>
        <dbReference type="Proteomes" id="UP000017842"/>
    </source>
</evidence>
<dbReference type="CDD" id="cd02968">
    <property type="entry name" value="SCO"/>
    <property type="match status" value="1"/>
</dbReference>
<organism evidence="4 5">
    <name type="scientific">Methyloglobulus morosus KoM1</name>
    <dbReference type="NCBI Taxonomy" id="1116472"/>
    <lineage>
        <taxon>Bacteria</taxon>
        <taxon>Pseudomonadati</taxon>
        <taxon>Pseudomonadota</taxon>
        <taxon>Gammaproteobacteria</taxon>
        <taxon>Methylococcales</taxon>
        <taxon>Methylococcaceae</taxon>
        <taxon>Methyloglobulus</taxon>
    </lineage>
</organism>
<evidence type="ECO:0000313" key="4">
    <source>
        <dbReference type="EMBL" id="ESS66723.1"/>
    </source>
</evidence>
<feature type="binding site" evidence="2">
    <location>
        <position position="113"/>
    </location>
    <ligand>
        <name>Cu cation</name>
        <dbReference type="ChEBI" id="CHEBI:23378"/>
    </ligand>
</feature>
<reference evidence="4 5" key="1">
    <citation type="journal article" date="2013" name="Genome Announc.">
        <title>Draft Genome Sequence of the Methanotrophic Gammaproteobacterium Methyloglobulus morosus DSM 22980 Strain KoM1.</title>
        <authorList>
            <person name="Poehlein A."/>
            <person name="Deutzmann J.S."/>
            <person name="Daniel R."/>
            <person name="Simeonova D.D."/>
        </authorList>
    </citation>
    <scope>NUCLEOTIDE SEQUENCE [LARGE SCALE GENOMIC DNA]</scope>
    <source>
        <strain evidence="4 5">KoM1</strain>
    </source>
</reference>
<dbReference type="PATRIC" id="fig|1116472.3.peg.3953"/>
<evidence type="ECO:0000256" key="1">
    <source>
        <dbReference type="ARBA" id="ARBA00010996"/>
    </source>
</evidence>
<evidence type="ECO:0000256" key="3">
    <source>
        <dbReference type="PIRSR" id="PIRSR603782-2"/>
    </source>
</evidence>
<dbReference type="GO" id="GO:0046872">
    <property type="term" value="F:metal ion binding"/>
    <property type="evidence" value="ECO:0007669"/>
    <property type="project" value="UniProtKB-KW"/>
</dbReference>
<proteinExistence type="inferred from homology"/>
<dbReference type="PANTHER" id="PTHR12151">
    <property type="entry name" value="ELECTRON TRANSPORT PROTIN SCO1/SENC FAMILY MEMBER"/>
    <property type="match status" value="1"/>
</dbReference>
<keyword evidence="2" id="KW-0186">Copper</keyword>
<dbReference type="EMBL" id="AYLO01000162">
    <property type="protein sequence ID" value="ESS66723.1"/>
    <property type="molecule type" value="Genomic_DNA"/>
</dbReference>
<dbReference type="PANTHER" id="PTHR12151:SF25">
    <property type="entry name" value="LINALOOL DEHYDRATASE_ISOMERASE DOMAIN-CONTAINING PROTEIN"/>
    <property type="match status" value="1"/>
</dbReference>
<dbReference type="Gene3D" id="3.40.30.10">
    <property type="entry name" value="Glutaredoxin"/>
    <property type="match status" value="1"/>
</dbReference>
<dbReference type="RefSeq" id="WP_023496549.1">
    <property type="nucleotide sequence ID" value="NZ_AYLO01000162.1"/>
</dbReference>
<dbReference type="STRING" id="1116472.MGMO_177c00140"/>